<dbReference type="Proteomes" id="UP001362899">
    <property type="component" value="Unassembled WGS sequence"/>
</dbReference>
<proteinExistence type="predicted"/>
<dbReference type="InterPro" id="IPR018849">
    <property type="entry name" value="Urb2/Npa2_C"/>
</dbReference>
<dbReference type="PANTHER" id="PTHR15682:SF2">
    <property type="entry name" value="UNHEALTHY RIBOSOME BIOGENESIS PROTEIN 2 HOMOLOG"/>
    <property type="match status" value="1"/>
</dbReference>
<keyword evidence="3" id="KW-1185">Reference proteome</keyword>
<dbReference type="InterPro" id="IPR052609">
    <property type="entry name" value="Ribosome_Biogenesis_Reg"/>
</dbReference>
<name>A0AAV5RDQ2_STABA</name>
<dbReference type="PANTHER" id="PTHR15682">
    <property type="entry name" value="UNHEALTHY RIBOSOME BIOGENESIS PROTEIN 2 HOMOLOG"/>
    <property type="match status" value="1"/>
</dbReference>
<organism evidence="2 3">
    <name type="scientific">Starmerella bacillaris</name>
    <name type="common">Yeast</name>
    <name type="synonym">Candida zemplinina</name>
    <dbReference type="NCBI Taxonomy" id="1247836"/>
    <lineage>
        <taxon>Eukaryota</taxon>
        <taxon>Fungi</taxon>
        <taxon>Dikarya</taxon>
        <taxon>Ascomycota</taxon>
        <taxon>Saccharomycotina</taxon>
        <taxon>Dipodascomycetes</taxon>
        <taxon>Dipodascales</taxon>
        <taxon>Trichomonascaceae</taxon>
        <taxon>Starmerella</taxon>
    </lineage>
</organism>
<evidence type="ECO:0000313" key="2">
    <source>
        <dbReference type="EMBL" id="GMM49593.1"/>
    </source>
</evidence>
<dbReference type="AlphaFoldDB" id="A0AAV5RDQ2"/>
<comment type="caution">
    <text evidence="2">The sequence shown here is derived from an EMBL/GenBank/DDBJ whole genome shotgun (WGS) entry which is preliminary data.</text>
</comment>
<evidence type="ECO:0000259" key="1">
    <source>
        <dbReference type="Pfam" id="PF10441"/>
    </source>
</evidence>
<dbReference type="EMBL" id="BTGC01000003">
    <property type="protein sequence ID" value="GMM49593.1"/>
    <property type="molecule type" value="Genomic_DNA"/>
</dbReference>
<dbReference type="GO" id="GO:0005730">
    <property type="term" value="C:nucleolus"/>
    <property type="evidence" value="ECO:0007669"/>
    <property type="project" value="TreeGrafter"/>
</dbReference>
<accession>A0AAV5RDQ2</accession>
<protein>
    <submittedName>
        <fullName evidence="2">Urb2 protein</fullName>
    </submittedName>
</protein>
<dbReference type="GO" id="GO:0042254">
    <property type="term" value="P:ribosome biogenesis"/>
    <property type="evidence" value="ECO:0007669"/>
    <property type="project" value="TreeGrafter"/>
</dbReference>
<evidence type="ECO:0000313" key="3">
    <source>
        <dbReference type="Proteomes" id="UP001362899"/>
    </source>
</evidence>
<feature type="domain" description="Nucleolar 27S pre-rRNA processing Urb2/Npa2 C-terminal" evidence="1">
    <location>
        <begin position="796"/>
        <end position="946"/>
    </location>
</feature>
<dbReference type="Pfam" id="PF10441">
    <property type="entry name" value="Urb2"/>
    <property type="match status" value="1"/>
</dbReference>
<reference evidence="2 3" key="1">
    <citation type="journal article" date="2023" name="Elife">
        <title>Identification of key yeast species and microbe-microbe interactions impacting larval growth of Drosophila in the wild.</title>
        <authorList>
            <person name="Mure A."/>
            <person name="Sugiura Y."/>
            <person name="Maeda R."/>
            <person name="Honda K."/>
            <person name="Sakurai N."/>
            <person name="Takahashi Y."/>
            <person name="Watada M."/>
            <person name="Katoh T."/>
            <person name="Gotoh A."/>
            <person name="Gotoh Y."/>
            <person name="Taniguchi I."/>
            <person name="Nakamura K."/>
            <person name="Hayashi T."/>
            <person name="Katayama T."/>
            <person name="Uemura T."/>
            <person name="Hattori Y."/>
        </authorList>
    </citation>
    <scope>NUCLEOTIDE SEQUENCE [LARGE SCALE GENOMIC DNA]</scope>
    <source>
        <strain evidence="2 3">SB-73</strain>
    </source>
</reference>
<sequence>MSKLEFSGCVEATKSLRNKDVPVPSRVEVAYALLNDQTNVHLPRKETVLLNWALDLLSDDKIQGSQQVVIWQFFTAVWELVPESGKQRSFRNHKFVTCLANAFSNEDMDCNYVLLAFIIVAKSLEPLMFATESQISRLVLMCLTRCSNLENNSTLDDFKTFFLKSMRSRSKLFSGKLPDNVLDLILCEPNTELQQLFLKDYLSSPERPVIPSELVCRTRPVQVKMLITELVVTSPNSKLDSHIEEKVIQLVNSFASIDQHGNNDQSSDYVCFVLQTLNQFRPFALTPALATKILNAVFTPAVIEQVLKLRSAAIFDTISMLEKVLQSINVNSHEDLMVLMLIESSQQRKLLALLLDWQYTGPVSNKLQLAFQRAVDSLSVSEVCQLINSRPATLALLISSLSYKTASNKKVHESLQLLCNEAGIEDIKLAALQVSPTLIIRNSDSCSLKLRQMELQLMDLLFADEVLESLSDNYDYIALRYFPLLTTAASSESLTDLLAACLPATRDELSKSSDLLELPKLASLLIDVLIQNNEFSPLNNIPKQLFTWEQRHSTVEAAIKSTVFSDTGRLVSNLLDSEHLPTSELLAKYLDTAEQSDAATYVRIVQKSKSIQQLLTSDDKKRSSWQSICKRALNNEAVKFDAASVDALNAVVTFLPLDVAHKLAIHTSAHGKLDAQLFEVISSADTHWSIVTALFIASDCSDTLEEIYSGYCRRLDDSQLYNLYMQCTAEDQFAVLRTLINHQVFPQSAEYNFKFTYAICNLEKPTRDYWMLCEAIVKTKKLSQFNIEVMLQRIQSGSEYWSEMALVLSRIIVLKRNKLRGRLHLVVAALDTILMAVESKAQADAYARLIDNLCNPQTVLSQTLTSVVSRERRAVEKHAAIILQNFITIVLKKPSIGSQLRESMFPILGLLGAEGLRSVAAYMDTSSQAYLRALFDEYKLKGQWLGD</sequence>
<gene>
    <name evidence="2" type="ORF">DASB73_005510</name>
</gene>